<reference evidence="6" key="1">
    <citation type="submission" date="2023-07" db="EMBL/GenBank/DDBJ databases">
        <title>Chromosome-level genome assembly of Artemia franciscana.</title>
        <authorList>
            <person name="Jo E."/>
        </authorList>
    </citation>
    <scope>NUCLEOTIDE SEQUENCE</scope>
    <source>
        <tissue evidence="6">Whole body</tissue>
    </source>
</reference>
<feature type="compositionally biased region" description="Basic residues" evidence="4">
    <location>
        <begin position="23"/>
        <end position="32"/>
    </location>
</feature>
<keyword evidence="3" id="KW-0802">TPR repeat</keyword>
<dbReference type="SMART" id="SM00358">
    <property type="entry name" value="DSRM"/>
    <property type="match status" value="2"/>
</dbReference>
<name>A0AA88HZ67_ARTSF</name>
<feature type="compositionally biased region" description="Basic and acidic residues" evidence="4">
    <location>
        <begin position="33"/>
        <end position="55"/>
    </location>
</feature>
<comment type="caution">
    <text evidence="6">The sequence shown here is derived from an EMBL/GenBank/DDBJ whole genome shotgun (WGS) entry which is preliminary data.</text>
</comment>
<sequence length="426" mass="47896">MNSEDLKEIQKTLEKYAKDFRKKEKKEKKRRQKAMEKEQENNNDDVKKKDYSYRENDEEPSSNVNPDVLTAKLAFAAANQIAEKLTEIEPAILSTPVMKNILTELNVEKGAESATYCQAIDKEESIRAAKEGAFYTRKAILYGEEGKTTAAKEMFHEALVFFNKAIRLYPFDSKYYANRSLVYIKLSEFDLAIRDAEKALSLNENSLKGHFRKGQALVGLKVKTPVSLLQELYMEKRITPKYDLIQIEGAQHEPTFKYRVSVGDLIATGTGQSKKKAKHAAAMIILEKIKTAVATKAMAEAGERLKGLNLPLECLSSPDDDGIDDNPVGRLQELCIAKRLAAPRYLIVSQFGQLHNPVFNMTCIVDVYKETGSGKSKKLAKRQAAIKMIEAIKDIPLEQPAMQNEGDEVVNKTFDRPSTSKSQKSV</sequence>
<feature type="region of interest" description="Disordered" evidence="4">
    <location>
        <begin position="18"/>
        <end position="65"/>
    </location>
</feature>
<organism evidence="6 7">
    <name type="scientific">Artemia franciscana</name>
    <name type="common">Brine shrimp</name>
    <name type="synonym">Artemia sanfranciscana</name>
    <dbReference type="NCBI Taxonomy" id="6661"/>
    <lineage>
        <taxon>Eukaryota</taxon>
        <taxon>Metazoa</taxon>
        <taxon>Ecdysozoa</taxon>
        <taxon>Arthropoda</taxon>
        <taxon>Crustacea</taxon>
        <taxon>Branchiopoda</taxon>
        <taxon>Anostraca</taxon>
        <taxon>Artemiidae</taxon>
        <taxon>Artemia</taxon>
    </lineage>
</organism>
<protein>
    <recommendedName>
        <fullName evidence="5">DRBM domain-containing protein</fullName>
    </recommendedName>
</protein>
<evidence type="ECO:0000256" key="1">
    <source>
        <dbReference type="ARBA" id="ARBA00022884"/>
    </source>
</evidence>
<dbReference type="Proteomes" id="UP001187531">
    <property type="component" value="Unassembled WGS sequence"/>
</dbReference>
<dbReference type="EMBL" id="JAVRJZ010000015">
    <property type="protein sequence ID" value="KAK2712792.1"/>
    <property type="molecule type" value="Genomic_DNA"/>
</dbReference>
<evidence type="ECO:0000256" key="3">
    <source>
        <dbReference type="PROSITE-ProRule" id="PRU00339"/>
    </source>
</evidence>
<dbReference type="GO" id="GO:0005634">
    <property type="term" value="C:nucleus"/>
    <property type="evidence" value="ECO:0007669"/>
    <property type="project" value="TreeGrafter"/>
</dbReference>
<feature type="domain" description="DRBM" evidence="5">
    <location>
        <begin position="224"/>
        <end position="291"/>
    </location>
</feature>
<evidence type="ECO:0000313" key="6">
    <source>
        <dbReference type="EMBL" id="KAK2712792.1"/>
    </source>
</evidence>
<dbReference type="Pfam" id="PF00035">
    <property type="entry name" value="dsrm"/>
    <property type="match status" value="2"/>
</dbReference>
<feature type="region of interest" description="Disordered" evidence="4">
    <location>
        <begin position="399"/>
        <end position="426"/>
    </location>
</feature>
<dbReference type="SUPFAM" id="SSF54768">
    <property type="entry name" value="dsRNA-binding domain-like"/>
    <property type="match status" value="2"/>
</dbReference>
<dbReference type="CDD" id="cd19862">
    <property type="entry name" value="DSRM_PRKRA-like_rpt1"/>
    <property type="match status" value="1"/>
</dbReference>
<evidence type="ECO:0000259" key="5">
    <source>
        <dbReference type="PROSITE" id="PS50137"/>
    </source>
</evidence>
<dbReference type="GO" id="GO:0070578">
    <property type="term" value="C:RISC-loading complex"/>
    <property type="evidence" value="ECO:0007669"/>
    <property type="project" value="TreeGrafter"/>
</dbReference>
<feature type="repeat" description="TPR" evidence="3">
    <location>
        <begin position="139"/>
        <end position="172"/>
    </location>
</feature>
<accession>A0AA88HZ67</accession>
<dbReference type="SMART" id="SM00028">
    <property type="entry name" value="TPR"/>
    <property type="match status" value="2"/>
</dbReference>
<dbReference type="InterPro" id="IPR051247">
    <property type="entry name" value="RLC_Component"/>
</dbReference>
<feature type="repeat" description="TPR" evidence="3">
    <location>
        <begin position="173"/>
        <end position="206"/>
    </location>
</feature>
<dbReference type="GO" id="GO:0003725">
    <property type="term" value="F:double-stranded RNA binding"/>
    <property type="evidence" value="ECO:0007669"/>
    <property type="project" value="TreeGrafter"/>
</dbReference>
<evidence type="ECO:0000256" key="2">
    <source>
        <dbReference type="PROSITE-ProRule" id="PRU00266"/>
    </source>
</evidence>
<evidence type="ECO:0000256" key="4">
    <source>
        <dbReference type="SAM" id="MobiDB-lite"/>
    </source>
</evidence>
<dbReference type="GO" id="GO:0030422">
    <property type="term" value="P:siRNA processing"/>
    <property type="evidence" value="ECO:0007669"/>
    <property type="project" value="TreeGrafter"/>
</dbReference>
<feature type="compositionally biased region" description="Polar residues" evidence="4">
    <location>
        <begin position="416"/>
        <end position="426"/>
    </location>
</feature>
<gene>
    <name evidence="6" type="ORF">QYM36_011474</name>
</gene>
<dbReference type="InterPro" id="IPR019734">
    <property type="entry name" value="TPR_rpt"/>
</dbReference>
<dbReference type="PANTHER" id="PTHR46205">
    <property type="entry name" value="LOQUACIOUS, ISOFORM B"/>
    <property type="match status" value="1"/>
</dbReference>
<dbReference type="GO" id="GO:0070920">
    <property type="term" value="P:regulation of regulatory ncRNA processing"/>
    <property type="evidence" value="ECO:0007669"/>
    <property type="project" value="TreeGrafter"/>
</dbReference>
<keyword evidence="1 2" id="KW-0694">RNA-binding</keyword>
<dbReference type="GO" id="GO:0016442">
    <property type="term" value="C:RISC complex"/>
    <property type="evidence" value="ECO:0007669"/>
    <property type="project" value="TreeGrafter"/>
</dbReference>
<dbReference type="GO" id="GO:0035197">
    <property type="term" value="F:siRNA binding"/>
    <property type="evidence" value="ECO:0007669"/>
    <property type="project" value="TreeGrafter"/>
</dbReference>
<dbReference type="PROSITE" id="PS50137">
    <property type="entry name" value="DS_RBD"/>
    <property type="match status" value="2"/>
</dbReference>
<dbReference type="SUPFAM" id="SSF48452">
    <property type="entry name" value="TPR-like"/>
    <property type="match status" value="1"/>
</dbReference>
<dbReference type="Gene3D" id="3.30.160.20">
    <property type="match status" value="2"/>
</dbReference>
<feature type="domain" description="DRBM" evidence="5">
    <location>
        <begin position="326"/>
        <end position="394"/>
    </location>
</feature>
<keyword evidence="7" id="KW-1185">Reference proteome</keyword>
<dbReference type="PANTHER" id="PTHR46205:SF3">
    <property type="entry name" value="LOQUACIOUS, ISOFORM B"/>
    <property type="match status" value="1"/>
</dbReference>
<dbReference type="Gene3D" id="1.25.40.10">
    <property type="entry name" value="Tetratricopeptide repeat domain"/>
    <property type="match status" value="1"/>
</dbReference>
<dbReference type="GO" id="GO:0005737">
    <property type="term" value="C:cytoplasm"/>
    <property type="evidence" value="ECO:0007669"/>
    <property type="project" value="TreeGrafter"/>
</dbReference>
<dbReference type="InterPro" id="IPR011990">
    <property type="entry name" value="TPR-like_helical_dom_sf"/>
</dbReference>
<dbReference type="PROSITE" id="PS50005">
    <property type="entry name" value="TPR"/>
    <property type="match status" value="2"/>
</dbReference>
<dbReference type="AlphaFoldDB" id="A0AA88HZ67"/>
<dbReference type="InterPro" id="IPR014720">
    <property type="entry name" value="dsRBD_dom"/>
</dbReference>
<dbReference type="FunFam" id="3.30.160.20:FF:000007">
    <property type="entry name" value="Double-stranded RNA-binding protein Staufen homolog 1"/>
    <property type="match status" value="1"/>
</dbReference>
<proteinExistence type="predicted"/>
<evidence type="ECO:0000313" key="7">
    <source>
        <dbReference type="Proteomes" id="UP001187531"/>
    </source>
</evidence>